<evidence type="ECO:0000313" key="7">
    <source>
        <dbReference type="EMBL" id="QFR48702.1"/>
    </source>
</evidence>
<keyword evidence="3" id="KW-0663">Pyridoxal phosphate</keyword>
<name>A0A5P8NZ35_9BACT</name>
<comment type="cofactor">
    <cofactor evidence="1">
        <name>pyridoxal 5'-phosphate</name>
        <dbReference type="ChEBI" id="CHEBI:597326"/>
    </cofactor>
</comment>
<reference evidence="7 8" key="1">
    <citation type="submission" date="2019-09" db="EMBL/GenBank/DDBJ databases">
        <title>Sulfurimonas gotlandica sp. nov., a chemoautotrophic and psychrotolerant epsilonproteobacterium isolated from a pelagic redoxcline, and an emended description of the genus Sulfurimonas.</title>
        <authorList>
            <person name="Wang S."/>
            <person name="Jiang L."/>
            <person name="Shao S."/>
        </authorList>
    </citation>
    <scope>NUCLEOTIDE SEQUENCE [LARGE SCALE GENOMIC DNA]</scope>
    <source>
        <strain evidence="7 8">GYSZ_1</strain>
    </source>
</reference>
<dbReference type="AlphaFoldDB" id="A0A5P8NZ35"/>
<dbReference type="SUPFAM" id="SSF53383">
    <property type="entry name" value="PLP-dependent transferases"/>
    <property type="match status" value="1"/>
</dbReference>
<dbReference type="InterPro" id="IPR015422">
    <property type="entry name" value="PyrdxlP-dep_Trfase_small"/>
</dbReference>
<dbReference type="InterPro" id="IPR051798">
    <property type="entry name" value="Class-II_PLP-Dep_Aminotrans"/>
</dbReference>
<dbReference type="InterPro" id="IPR015424">
    <property type="entry name" value="PyrdxlP-dep_Trfase"/>
</dbReference>
<dbReference type="Pfam" id="PF00155">
    <property type="entry name" value="Aminotran_1_2"/>
    <property type="match status" value="1"/>
</dbReference>
<gene>
    <name evidence="7" type="ORF">FJR48_02785</name>
</gene>
<keyword evidence="8" id="KW-1185">Reference proteome</keyword>
<dbReference type="NCBIfam" id="TIGR04350">
    <property type="entry name" value="C_S_lyase_PatB"/>
    <property type="match status" value="1"/>
</dbReference>
<proteinExistence type="inferred from homology"/>
<evidence type="ECO:0000256" key="3">
    <source>
        <dbReference type="ARBA" id="ARBA00022898"/>
    </source>
</evidence>
<comment type="similarity">
    <text evidence="5">Belongs to the class-II pyridoxal-phosphate-dependent aminotransferase family. MalY/PatB cystathionine beta-lyase subfamily.</text>
</comment>
<evidence type="ECO:0000256" key="1">
    <source>
        <dbReference type="ARBA" id="ARBA00001933"/>
    </source>
</evidence>
<dbReference type="KEGG" id="sulg:FJR48_02785"/>
<feature type="domain" description="Aminotransferase class I/classII large" evidence="6">
    <location>
        <begin position="40"/>
        <end position="383"/>
    </location>
</feature>
<evidence type="ECO:0000259" key="6">
    <source>
        <dbReference type="Pfam" id="PF00155"/>
    </source>
</evidence>
<sequence>MSYSFKKSACRKDTNAEKYKLREKLFGTEDVEPVWVADMDIDTPDFVTDAIKKRLNHPVFGYEDMPESAYEAQIDWLYRHHGIKYEVVDMLYSHSVVASMHTAIEAFSKVGDKIIVQTPVYPPFFKSVTQLDRKVLVNPLKLQENGIYTFDLDDLESQIDEKTKMILLCSPHNPVGRVWKRDELESLLEICLKHNIVIFSDEIHSDLVYAPNKHIPFASISKKAKDITVSTFGVGKTFNMAGFAISTVAIANEELRDRFLKAYSKVHFAQGASLSHVAFEAAYKNGDVWLSKLKEHLRNNYTLLKKLCDKYPQFIKITPIEATYLAWLDCRGMGLRDKELRDFFIKNAKLGLNAGIAFGKAGSGFMRLNFALSSDKMSKVIQQLESALKNRKING</sequence>
<evidence type="ECO:0000256" key="5">
    <source>
        <dbReference type="ARBA" id="ARBA00037974"/>
    </source>
</evidence>
<dbReference type="OrthoDB" id="9803354at2"/>
<protein>
    <recommendedName>
        <fullName evidence="2">cysteine-S-conjugate beta-lyase</fullName>
        <ecNumber evidence="2">4.4.1.13</ecNumber>
    </recommendedName>
</protein>
<dbReference type="CDD" id="cd00609">
    <property type="entry name" value="AAT_like"/>
    <property type="match status" value="1"/>
</dbReference>
<dbReference type="Proteomes" id="UP000326944">
    <property type="component" value="Chromosome"/>
</dbReference>
<evidence type="ECO:0000256" key="4">
    <source>
        <dbReference type="ARBA" id="ARBA00023239"/>
    </source>
</evidence>
<keyword evidence="4 7" id="KW-0456">Lyase</keyword>
<dbReference type="Gene3D" id="3.40.640.10">
    <property type="entry name" value="Type I PLP-dependent aspartate aminotransferase-like (Major domain)"/>
    <property type="match status" value="1"/>
</dbReference>
<dbReference type="EMBL" id="CP043617">
    <property type="protein sequence ID" value="QFR48702.1"/>
    <property type="molecule type" value="Genomic_DNA"/>
</dbReference>
<accession>A0A5P8NZ35</accession>
<evidence type="ECO:0000313" key="8">
    <source>
        <dbReference type="Proteomes" id="UP000326944"/>
    </source>
</evidence>
<organism evidence="7 8">
    <name type="scientific">Sulfurimonas lithotrophica</name>
    <dbReference type="NCBI Taxonomy" id="2590022"/>
    <lineage>
        <taxon>Bacteria</taxon>
        <taxon>Pseudomonadati</taxon>
        <taxon>Campylobacterota</taxon>
        <taxon>Epsilonproteobacteria</taxon>
        <taxon>Campylobacterales</taxon>
        <taxon>Sulfurimonadaceae</taxon>
        <taxon>Sulfurimonas</taxon>
    </lineage>
</organism>
<dbReference type="InterPro" id="IPR004839">
    <property type="entry name" value="Aminotransferase_I/II_large"/>
</dbReference>
<dbReference type="GO" id="GO:0047804">
    <property type="term" value="F:cysteine-S-conjugate beta-lyase activity"/>
    <property type="evidence" value="ECO:0007669"/>
    <property type="project" value="UniProtKB-EC"/>
</dbReference>
<dbReference type="GO" id="GO:0030170">
    <property type="term" value="F:pyridoxal phosphate binding"/>
    <property type="evidence" value="ECO:0007669"/>
    <property type="project" value="InterPro"/>
</dbReference>
<dbReference type="EC" id="4.4.1.13" evidence="2"/>
<dbReference type="RefSeq" id="WP_152306645.1">
    <property type="nucleotide sequence ID" value="NZ_CP043617.1"/>
</dbReference>
<dbReference type="Gene3D" id="3.90.1150.10">
    <property type="entry name" value="Aspartate Aminotransferase, domain 1"/>
    <property type="match status" value="1"/>
</dbReference>
<dbReference type="PANTHER" id="PTHR43525:SF1">
    <property type="entry name" value="PROTEIN MALY"/>
    <property type="match status" value="1"/>
</dbReference>
<dbReference type="InterPro" id="IPR027619">
    <property type="entry name" value="C-S_lyase_PatB-like"/>
</dbReference>
<dbReference type="PANTHER" id="PTHR43525">
    <property type="entry name" value="PROTEIN MALY"/>
    <property type="match status" value="1"/>
</dbReference>
<evidence type="ECO:0000256" key="2">
    <source>
        <dbReference type="ARBA" id="ARBA00012224"/>
    </source>
</evidence>
<dbReference type="InterPro" id="IPR015421">
    <property type="entry name" value="PyrdxlP-dep_Trfase_major"/>
</dbReference>